<feature type="domain" description="Calpain catalytic" evidence="9">
    <location>
        <begin position="468"/>
        <end position="764"/>
    </location>
</feature>
<feature type="active site" evidence="5 6">
    <location>
        <position position="523"/>
    </location>
</feature>
<dbReference type="SUPFAM" id="SSF49758">
    <property type="entry name" value="Calpain large subunit, middle domain (domain III)"/>
    <property type="match status" value="1"/>
</dbReference>
<evidence type="ECO:0000256" key="5">
    <source>
        <dbReference type="PIRSR" id="PIRSR622684-1"/>
    </source>
</evidence>
<name>A0AAF3FFG5_9BILA</name>
<protein>
    <submittedName>
        <fullName evidence="11">Calpain catalytic domain-containing protein</fullName>
    </submittedName>
</protein>
<dbReference type="InterPro" id="IPR033883">
    <property type="entry name" value="C2_III"/>
</dbReference>
<dbReference type="SMART" id="SM00720">
    <property type="entry name" value="calpain_III"/>
    <property type="match status" value="1"/>
</dbReference>
<dbReference type="SUPFAM" id="SSF54001">
    <property type="entry name" value="Cysteine proteinases"/>
    <property type="match status" value="1"/>
</dbReference>
<dbReference type="Pfam" id="PF01549">
    <property type="entry name" value="ShK"/>
    <property type="match status" value="2"/>
</dbReference>
<dbReference type="WBParaSite" id="MBELARI_LOCUS5376">
    <property type="protein sequence ID" value="MBELARI_LOCUS5376"/>
    <property type="gene ID" value="MBELARI_LOCUS5376"/>
</dbReference>
<keyword evidence="4 6" id="KW-0788">Thiol protease</keyword>
<evidence type="ECO:0000256" key="8">
    <source>
        <dbReference type="SAM" id="SignalP"/>
    </source>
</evidence>
<dbReference type="PANTHER" id="PTHR10183:SF419">
    <property type="entry name" value="CALPAIN CLP-1"/>
    <property type="match status" value="1"/>
</dbReference>
<dbReference type="Gene3D" id="2.60.120.380">
    <property type="match status" value="1"/>
</dbReference>
<dbReference type="InterPro" id="IPR000169">
    <property type="entry name" value="Pept_cys_AS"/>
</dbReference>
<dbReference type="SMART" id="SM00230">
    <property type="entry name" value="CysPc"/>
    <property type="match status" value="1"/>
</dbReference>
<evidence type="ECO:0000256" key="6">
    <source>
        <dbReference type="PROSITE-ProRule" id="PRU00239"/>
    </source>
</evidence>
<dbReference type="CDD" id="cd00214">
    <property type="entry name" value="Calpain_III"/>
    <property type="match status" value="1"/>
</dbReference>
<keyword evidence="2 6" id="KW-0645">Protease</keyword>
<sequence length="941" mass="106792">MHLLISLLILFSFRSVLSQVTLENGCYIVEPPTPPCIDAVDYITGVSQCERRRQFCNDPQYYNVMTIQCPQTCNRCNVTACFDRVNPRTGVFDCEQRRALCNNPTFLVTMRTRCARTCGYCIRTFLPQQPITQAPVLRALYVCEDLIPACPLRAVAGYCQKYAYQMYIIMVDVIEKVYLYSQVDEQDENDDDPQNFTEIDVRRIEEKFGRQQLNDDIDEINYRSQRGGASIPTRPPPPGWNLSSPHPPNPTQPPAPPRPPLPQQSYQSYNPYPSPYAGSHHLPAISPQSPRPGANIPFIDNSQTDSNQQIGNFDSNSQKKKKKKGFRFSIIRDALDGFERGDFSGILKHLSRIGGENHCLKPSWTHDKIRQFTEGAISRGAHRFFKIDKNTGQIIGALAGNVIFNKGGKNNNIGGVGKIVLDNILTGHFHKNVSPLVHQSEIRRTAGIESLGLDFYRERDKCLKTKRLFEDPEFPATSKSLYYRRAPTGRVEWRRPGEIVRDPCLIVEGHTRFDVVQGALGDCWLLAAIANLTLRDELFYRVVPPDQSFVENYAGIFHFQFWRYGRWVDVVIDDRLPTVNGKLIYMHSGTVNEFWSALLEKAYAKLYTGYECLDGGLPMDALEDFTGGLTEHLELQKIDKATLLALLVRGFQMGSMFCCSLEADPYNFEAQLPNGLIRGHAYSITAVQQVSTTRGDVLLLRIRNPWGNNKEWYGPWSDGSSEWRTVSGADRTKLDVRFNDDGEFWMSFNDFYISFETLEVCNLSAAVMSEIEQMTGVRHQDIQEVGVWQEQQIDGGWSLEHNTAGGCINYISTFPRNPQYLVTLVNARNNVEGDGNCTVIVAVLQKYRRELRSQGKDNIPIGFSVYRAPPNLMGKLDERFFRTNRSVAKVPVFVNMREVTARFRVPPGQYIVIPCTFEPHIAADFLLRVFSNGDVGIREIA</sequence>
<keyword evidence="8" id="KW-0732">Signal</keyword>
<proteinExistence type="inferred from homology"/>
<dbReference type="Proteomes" id="UP000887575">
    <property type="component" value="Unassembled WGS sequence"/>
</dbReference>
<evidence type="ECO:0000259" key="9">
    <source>
        <dbReference type="PROSITE" id="PS50203"/>
    </source>
</evidence>
<evidence type="ECO:0000256" key="4">
    <source>
        <dbReference type="ARBA" id="ARBA00022807"/>
    </source>
</evidence>
<dbReference type="Pfam" id="PF00648">
    <property type="entry name" value="Peptidase_C2"/>
    <property type="match status" value="1"/>
</dbReference>
<feature type="active site" evidence="5 6">
    <location>
        <position position="680"/>
    </location>
</feature>
<feature type="signal peptide" evidence="8">
    <location>
        <begin position="1"/>
        <end position="18"/>
    </location>
</feature>
<dbReference type="Pfam" id="PF01067">
    <property type="entry name" value="Calpain_III"/>
    <property type="match status" value="1"/>
</dbReference>
<feature type="compositionally biased region" description="Polar residues" evidence="7">
    <location>
        <begin position="300"/>
        <end position="316"/>
    </location>
</feature>
<organism evidence="10 11">
    <name type="scientific">Mesorhabditis belari</name>
    <dbReference type="NCBI Taxonomy" id="2138241"/>
    <lineage>
        <taxon>Eukaryota</taxon>
        <taxon>Metazoa</taxon>
        <taxon>Ecdysozoa</taxon>
        <taxon>Nematoda</taxon>
        <taxon>Chromadorea</taxon>
        <taxon>Rhabditida</taxon>
        <taxon>Rhabditina</taxon>
        <taxon>Rhabditomorpha</taxon>
        <taxon>Rhabditoidea</taxon>
        <taxon>Rhabditidae</taxon>
        <taxon>Mesorhabditinae</taxon>
        <taxon>Mesorhabditis</taxon>
    </lineage>
</organism>
<dbReference type="PANTHER" id="PTHR10183">
    <property type="entry name" value="CALPAIN"/>
    <property type="match status" value="1"/>
</dbReference>
<dbReference type="CDD" id="cd00044">
    <property type="entry name" value="CysPc"/>
    <property type="match status" value="1"/>
</dbReference>
<dbReference type="GO" id="GO:0005737">
    <property type="term" value="C:cytoplasm"/>
    <property type="evidence" value="ECO:0007669"/>
    <property type="project" value="TreeGrafter"/>
</dbReference>
<keyword evidence="3 6" id="KW-0378">Hydrolase</keyword>
<dbReference type="PRINTS" id="PR00704">
    <property type="entry name" value="CALPAIN"/>
</dbReference>
<dbReference type="InterPro" id="IPR022682">
    <property type="entry name" value="Calpain_domain_III"/>
</dbReference>
<dbReference type="SMART" id="SM00254">
    <property type="entry name" value="ShKT"/>
    <property type="match status" value="2"/>
</dbReference>
<dbReference type="GO" id="GO:0006508">
    <property type="term" value="P:proteolysis"/>
    <property type="evidence" value="ECO:0007669"/>
    <property type="project" value="UniProtKB-KW"/>
</dbReference>
<dbReference type="GO" id="GO:0004198">
    <property type="term" value="F:calcium-dependent cysteine-type endopeptidase activity"/>
    <property type="evidence" value="ECO:0007669"/>
    <property type="project" value="InterPro"/>
</dbReference>
<dbReference type="Gene3D" id="1.10.10.1870">
    <property type="entry name" value="ShTK domain-like"/>
    <property type="match status" value="2"/>
</dbReference>
<comment type="similarity">
    <text evidence="1">Belongs to the peptidase C2 family.</text>
</comment>
<dbReference type="FunFam" id="2.60.120.380:FF:000002">
    <property type="entry name" value="calpain-3 isoform X1"/>
    <property type="match status" value="1"/>
</dbReference>
<feature type="region of interest" description="Disordered" evidence="7">
    <location>
        <begin position="226"/>
        <end position="324"/>
    </location>
</feature>
<dbReference type="InterPro" id="IPR001300">
    <property type="entry name" value="Peptidase_C2_calpain_cat"/>
</dbReference>
<dbReference type="Gene3D" id="3.90.70.10">
    <property type="entry name" value="Cysteine proteinases"/>
    <property type="match status" value="1"/>
</dbReference>
<dbReference type="FunFam" id="3.90.70.10:FF:000001">
    <property type="entry name" value="Calpain-1 catalytic subunit"/>
    <property type="match status" value="1"/>
</dbReference>
<dbReference type="AlphaFoldDB" id="A0AAF3FFG5"/>
<dbReference type="InterPro" id="IPR003582">
    <property type="entry name" value="ShKT_dom"/>
</dbReference>
<dbReference type="InterPro" id="IPR036213">
    <property type="entry name" value="Calpain_III_sf"/>
</dbReference>
<keyword evidence="10" id="KW-1185">Reference proteome</keyword>
<accession>A0AAF3FFG5</accession>
<evidence type="ECO:0000313" key="10">
    <source>
        <dbReference type="Proteomes" id="UP000887575"/>
    </source>
</evidence>
<dbReference type="InterPro" id="IPR022683">
    <property type="entry name" value="Calpain_III"/>
</dbReference>
<evidence type="ECO:0000256" key="7">
    <source>
        <dbReference type="SAM" id="MobiDB-lite"/>
    </source>
</evidence>
<reference evidence="11" key="1">
    <citation type="submission" date="2024-02" db="UniProtKB">
        <authorList>
            <consortium name="WormBaseParasite"/>
        </authorList>
    </citation>
    <scope>IDENTIFICATION</scope>
</reference>
<feature type="compositionally biased region" description="Pro residues" evidence="7">
    <location>
        <begin position="233"/>
        <end position="262"/>
    </location>
</feature>
<evidence type="ECO:0000256" key="1">
    <source>
        <dbReference type="ARBA" id="ARBA00007623"/>
    </source>
</evidence>
<dbReference type="InterPro" id="IPR022684">
    <property type="entry name" value="Calpain_cysteine_protease"/>
</dbReference>
<dbReference type="PROSITE" id="PS00139">
    <property type="entry name" value="THIOL_PROTEASE_CYS"/>
    <property type="match status" value="1"/>
</dbReference>
<evidence type="ECO:0000256" key="2">
    <source>
        <dbReference type="ARBA" id="ARBA00022670"/>
    </source>
</evidence>
<feature type="active site" evidence="5 6">
    <location>
        <position position="704"/>
    </location>
</feature>
<feature type="chain" id="PRO_5042115306" evidence="8">
    <location>
        <begin position="19"/>
        <end position="941"/>
    </location>
</feature>
<evidence type="ECO:0000313" key="11">
    <source>
        <dbReference type="WBParaSite" id="MBELARI_LOCUS5376"/>
    </source>
</evidence>
<dbReference type="InterPro" id="IPR038765">
    <property type="entry name" value="Papain-like_cys_pep_sf"/>
</dbReference>
<dbReference type="PROSITE" id="PS50203">
    <property type="entry name" value="CALPAIN_CAT"/>
    <property type="match status" value="1"/>
</dbReference>
<evidence type="ECO:0000256" key="3">
    <source>
        <dbReference type="ARBA" id="ARBA00022801"/>
    </source>
</evidence>